<dbReference type="Proteomes" id="UP001157974">
    <property type="component" value="Unassembled WGS sequence"/>
</dbReference>
<dbReference type="InterPro" id="IPR035427">
    <property type="entry name" value="Tim10-like_dom_sf"/>
</dbReference>
<evidence type="ECO:0000259" key="2">
    <source>
        <dbReference type="Pfam" id="PF02953"/>
    </source>
</evidence>
<keyword evidence="1" id="KW-0653">Protein transport</keyword>
<evidence type="ECO:0000313" key="3">
    <source>
        <dbReference type="EMBL" id="KAJ8902741.1"/>
    </source>
</evidence>
<dbReference type="GO" id="GO:0015031">
    <property type="term" value="P:protein transport"/>
    <property type="evidence" value="ECO:0007669"/>
    <property type="project" value="UniProtKB-KW"/>
</dbReference>
<feature type="domain" description="Tim10-like" evidence="2">
    <location>
        <begin position="64"/>
        <end position="124"/>
    </location>
</feature>
<reference evidence="3 4" key="1">
    <citation type="journal article" date="2023" name="Nat. Commun.">
        <title>Origin of minicircular mitochondrial genomes in red algae.</title>
        <authorList>
            <person name="Lee Y."/>
            <person name="Cho C.H."/>
            <person name="Lee Y.M."/>
            <person name="Park S.I."/>
            <person name="Yang J.H."/>
            <person name="West J.A."/>
            <person name="Bhattacharya D."/>
            <person name="Yoon H.S."/>
        </authorList>
    </citation>
    <scope>NUCLEOTIDE SEQUENCE [LARGE SCALE GENOMIC DNA]</scope>
    <source>
        <strain evidence="3 4">CCMP1338</strain>
        <tissue evidence="3">Whole cell</tissue>
    </source>
</reference>
<keyword evidence="1" id="KW-0813">Transport</keyword>
<protein>
    <recommendedName>
        <fullName evidence="1">Mitochondrial import inner membrane translocase subunit</fullName>
    </recommendedName>
</protein>
<dbReference type="Gene3D" id="1.10.287.810">
    <property type="entry name" value="Mitochondrial import inner membrane translocase subunit tim13 like domains"/>
    <property type="match status" value="1"/>
</dbReference>
<comment type="domain">
    <text evidence="1">The twin CX3C motif contains 4 conserved Cys residues that form 2 disulfide bonds in the mitochondrial intermembrane space.</text>
</comment>
<comment type="caution">
    <text evidence="3">The sequence shown here is derived from an EMBL/GenBank/DDBJ whole genome shotgun (WGS) entry which is preliminary data.</text>
</comment>
<keyword evidence="1" id="KW-1015">Disulfide bond</keyword>
<comment type="similarity">
    <text evidence="1">Belongs to the small Tim family.</text>
</comment>
<evidence type="ECO:0000256" key="1">
    <source>
        <dbReference type="RuleBase" id="RU367043"/>
    </source>
</evidence>
<dbReference type="InterPro" id="IPR004217">
    <property type="entry name" value="Tim10-like"/>
</dbReference>
<keyword evidence="1" id="KW-0472">Membrane</keyword>
<comment type="subunit">
    <text evidence="1">Heterohexamer.</text>
</comment>
<dbReference type="SUPFAM" id="SSF144122">
    <property type="entry name" value="Tim10-like"/>
    <property type="match status" value="1"/>
</dbReference>
<dbReference type="Pfam" id="PF02953">
    <property type="entry name" value="zf-Tim10_DDP"/>
    <property type="match status" value="1"/>
</dbReference>
<comment type="subcellular location">
    <subcellularLocation>
        <location evidence="1">Mitochondrion inner membrane</location>
        <topology evidence="1">Peripheral membrane protein</topology>
        <orientation evidence="1">Intermembrane side</orientation>
    </subcellularLocation>
</comment>
<sequence>MLGACGRRALLLRRRRKPGVSVVRCGGIWIEEEWASVLASKSFFTDCFEAPIMEGEKMGQLMTMVESQNQLNMMAEVLETIALRCFEKCIYSPGKEMTSKEKDCSMKCMDRFVETMNIVSDTLRSRSNQLP</sequence>
<keyword evidence="1" id="KW-0143">Chaperone</keyword>
<gene>
    <name evidence="3" type="ORF">NDN08_006061</name>
</gene>
<keyword evidence="1" id="KW-0496">Mitochondrion</keyword>
<keyword evidence="1" id="KW-0811">Translocation</keyword>
<dbReference type="EMBL" id="JAMWBK010000008">
    <property type="protein sequence ID" value="KAJ8902741.1"/>
    <property type="molecule type" value="Genomic_DNA"/>
</dbReference>
<name>A0AAV8UQ81_9RHOD</name>
<evidence type="ECO:0000313" key="4">
    <source>
        <dbReference type="Proteomes" id="UP001157974"/>
    </source>
</evidence>
<dbReference type="GO" id="GO:0005743">
    <property type="term" value="C:mitochondrial inner membrane"/>
    <property type="evidence" value="ECO:0007669"/>
    <property type="project" value="UniProtKB-SubCell"/>
</dbReference>
<dbReference type="AlphaFoldDB" id="A0AAV8UQ81"/>
<keyword evidence="4" id="KW-1185">Reference proteome</keyword>
<keyword evidence="1" id="KW-0999">Mitochondrion inner membrane</keyword>
<accession>A0AAV8UQ81</accession>
<comment type="function">
    <text evidence="1">Mitochondrial intermembrane chaperone that participates in the import and insertion of some multi-pass transmembrane proteins into the mitochondrial inner membrane. Also required for the transfer of beta-barrel precursors from the TOM complex to the sorting and assembly machinery (SAM complex) of the outer membrane. Acts as a chaperone-like protein that protects the hydrophobic precursors from aggregation and guide them through the mitochondrial intermembrane space.</text>
</comment>
<organism evidence="3 4">
    <name type="scientific">Rhodosorus marinus</name>
    <dbReference type="NCBI Taxonomy" id="101924"/>
    <lineage>
        <taxon>Eukaryota</taxon>
        <taxon>Rhodophyta</taxon>
        <taxon>Stylonematophyceae</taxon>
        <taxon>Stylonematales</taxon>
        <taxon>Stylonemataceae</taxon>
        <taxon>Rhodosorus</taxon>
    </lineage>
</organism>
<proteinExistence type="inferred from homology"/>